<dbReference type="Gene3D" id="3.30.565.10">
    <property type="entry name" value="Histidine kinase-like ATPase, C-terminal domain"/>
    <property type="match status" value="1"/>
</dbReference>
<dbReference type="InterPro" id="IPR020575">
    <property type="entry name" value="Hsp90_N"/>
</dbReference>
<protein>
    <submittedName>
        <fullName evidence="7">Heat-shock protein</fullName>
    </submittedName>
</protein>
<dbReference type="PIRSF" id="PIRSF002583">
    <property type="entry name" value="Hsp90"/>
    <property type="match status" value="1"/>
</dbReference>
<proteinExistence type="inferred from homology"/>
<evidence type="ECO:0000256" key="3">
    <source>
        <dbReference type="ARBA" id="ARBA00022840"/>
    </source>
</evidence>
<evidence type="ECO:0000313" key="8">
    <source>
        <dbReference type="Proteomes" id="UP000287224"/>
    </source>
</evidence>
<dbReference type="AlphaFoldDB" id="A0A401ZKN5"/>
<dbReference type="EMBL" id="BIFQ01000001">
    <property type="protein sequence ID" value="GCE07431.1"/>
    <property type="molecule type" value="Genomic_DNA"/>
</dbReference>
<dbReference type="Gene3D" id="3.30.230.80">
    <property type="match status" value="1"/>
</dbReference>
<feature type="binding site" evidence="5">
    <location>
        <position position="24"/>
    </location>
    <ligand>
        <name>ATP</name>
        <dbReference type="ChEBI" id="CHEBI:30616"/>
    </ligand>
</feature>
<dbReference type="InterPro" id="IPR020568">
    <property type="entry name" value="Ribosomal_Su5_D2-typ_SF"/>
</dbReference>
<keyword evidence="8" id="KW-1185">Reference proteome</keyword>
<dbReference type="PRINTS" id="PR00775">
    <property type="entry name" value="HEATSHOCK90"/>
</dbReference>
<name>A0A401ZKN5_9CHLR</name>
<dbReference type="InterPro" id="IPR036890">
    <property type="entry name" value="HATPase_C_sf"/>
</dbReference>
<dbReference type="GO" id="GO:0051082">
    <property type="term" value="F:unfolded protein binding"/>
    <property type="evidence" value="ECO:0007669"/>
    <property type="project" value="InterPro"/>
</dbReference>
<feature type="binding site" evidence="5">
    <location>
        <position position="277"/>
    </location>
    <ligand>
        <name>ATP</name>
        <dbReference type="ChEBI" id="CHEBI:30616"/>
    </ligand>
</feature>
<dbReference type="GO" id="GO:0140662">
    <property type="term" value="F:ATP-dependent protein folding chaperone"/>
    <property type="evidence" value="ECO:0007669"/>
    <property type="project" value="InterPro"/>
</dbReference>
<gene>
    <name evidence="7" type="ORF">KDAU_47600</name>
</gene>
<feature type="region of interest" description="Disordered" evidence="6">
    <location>
        <begin position="641"/>
        <end position="667"/>
    </location>
</feature>
<keyword evidence="3 5" id="KW-0067">ATP-binding</keyword>
<keyword evidence="4" id="KW-0143">Chaperone</keyword>
<evidence type="ECO:0000256" key="1">
    <source>
        <dbReference type="ARBA" id="ARBA00008239"/>
    </source>
</evidence>
<keyword evidence="2 5" id="KW-0547">Nucleotide-binding</keyword>
<dbReference type="SUPFAM" id="SSF54211">
    <property type="entry name" value="Ribosomal protein S5 domain 2-like"/>
    <property type="match status" value="1"/>
</dbReference>
<dbReference type="PANTHER" id="PTHR11528">
    <property type="entry name" value="HEAT SHOCK PROTEIN 90 FAMILY MEMBER"/>
    <property type="match status" value="1"/>
</dbReference>
<dbReference type="GO" id="GO:0005524">
    <property type="term" value="F:ATP binding"/>
    <property type="evidence" value="ECO:0007669"/>
    <property type="project" value="UniProtKB-KW"/>
</dbReference>
<dbReference type="InterPro" id="IPR001404">
    <property type="entry name" value="Hsp90_fam"/>
</dbReference>
<evidence type="ECO:0000313" key="7">
    <source>
        <dbReference type="EMBL" id="GCE07431.1"/>
    </source>
</evidence>
<reference evidence="8" key="1">
    <citation type="submission" date="2018-12" db="EMBL/GenBank/DDBJ databases">
        <title>Tengunoibacter tsumagoiensis gen. nov., sp. nov., Dictyobacter kobayashii sp. nov., D. alpinus sp. nov., and D. joshuensis sp. nov. and description of Dictyobacteraceae fam. nov. within the order Ktedonobacterales isolated from Tengu-no-mugimeshi.</title>
        <authorList>
            <person name="Wang C.M."/>
            <person name="Zheng Y."/>
            <person name="Sakai Y."/>
            <person name="Toyoda A."/>
            <person name="Minakuchi Y."/>
            <person name="Abe K."/>
            <person name="Yokota A."/>
            <person name="Yabe S."/>
        </authorList>
    </citation>
    <scope>NUCLEOTIDE SEQUENCE [LARGE SCALE GENOMIC DNA]</scope>
    <source>
        <strain evidence="8">S-27</strain>
    </source>
</reference>
<evidence type="ECO:0000256" key="5">
    <source>
        <dbReference type="PIRSR" id="PIRSR002583-1"/>
    </source>
</evidence>
<dbReference type="SUPFAM" id="SSF55874">
    <property type="entry name" value="ATPase domain of HSP90 chaperone/DNA topoisomerase II/histidine kinase"/>
    <property type="match status" value="1"/>
</dbReference>
<dbReference type="Proteomes" id="UP000287224">
    <property type="component" value="Unassembled WGS sequence"/>
</dbReference>
<evidence type="ECO:0000256" key="4">
    <source>
        <dbReference type="ARBA" id="ARBA00023186"/>
    </source>
</evidence>
<organism evidence="7 8">
    <name type="scientific">Dictyobacter aurantiacus</name>
    <dbReference type="NCBI Taxonomy" id="1936993"/>
    <lineage>
        <taxon>Bacteria</taxon>
        <taxon>Bacillati</taxon>
        <taxon>Chloroflexota</taxon>
        <taxon>Ktedonobacteria</taxon>
        <taxon>Ktedonobacterales</taxon>
        <taxon>Dictyobacteraceae</taxon>
        <taxon>Dictyobacter</taxon>
    </lineage>
</organism>
<dbReference type="Pfam" id="PF00183">
    <property type="entry name" value="HSP90"/>
    <property type="match status" value="1"/>
</dbReference>
<evidence type="ECO:0000256" key="2">
    <source>
        <dbReference type="ARBA" id="ARBA00022741"/>
    </source>
</evidence>
<sequence length="667" mass="74134">MAREYTPKITVSIDSANQQLLIEDNGSGLTRDEITVFLATVGRGYTRELRERLGNARREEALDLIGMFGLGLLSSFMIASRIEITTCSYQAPTEAWRWISEGGQSYALRQATRAAVGTTVLLDLREDARFLLDASILRPVLKSYAAFLPIPIYVGEDATPVNNAPAPWLVDSDDDDEEPRVARTARYMAWIEERTSVRPLTVLPLSDVRAEDGTLIPLRGVLFVPPRSIVSIQEYGDVTVYVRHMLITERERDLLPAWARFVSGIIDCPSLNPTASRETLRHDELFAAVQAALEKALFAHFEHLADHAPLDWQAIVQAHNDLIKGWSVRAPELFTRVADLVSFKTSRGELTLPEYLRENPGRIFYYDNEDGVTQALALFEARRLAVIDARWFADTAFLKAYGQIYGVPVEELTPSASYLFAPVEDPEQRWQALVEACRAEGFPVRLLAYEPEHLPMILLYPAGAQKIRRAQHNMEEGRFVGPIRSLVRGFLERQQVDEAVMKGVLHLNARNPLLRRIRDLGPAHPGFTALLSILVANARMFAGQNLSAQDAIACFEQINTALSSLAGLDGGVPDGQHALTSVMLTSLGLHPEAAGRLSAEYETVEGLLAANVQQVAERLRISPLLLATICEELRRQPATQTGSILSLTDARNTRATRAHEEENNDAQ</sequence>
<evidence type="ECO:0000256" key="6">
    <source>
        <dbReference type="SAM" id="MobiDB-lite"/>
    </source>
</evidence>
<dbReference type="GO" id="GO:0016887">
    <property type="term" value="F:ATP hydrolysis activity"/>
    <property type="evidence" value="ECO:0007669"/>
    <property type="project" value="InterPro"/>
</dbReference>
<feature type="compositionally biased region" description="Polar residues" evidence="6">
    <location>
        <begin position="641"/>
        <end position="655"/>
    </location>
</feature>
<comment type="caution">
    <text evidence="7">The sequence shown here is derived from an EMBL/GenBank/DDBJ whole genome shotgun (WGS) entry which is preliminary data.</text>
</comment>
<feature type="binding site" evidence="5">
    <location>
        <position position="118"/>
    </location>
    <ligand>
        <name>ATP</name>
        <dbReference type="ChEBI" id="CHEBI:30616"/>
    </ligand>
</feature>
<accession>A0A401ZKN5</accession>
<comment type="similarity">
    <text evidence="1">Belongs to the heat shock protein 90 family.</text>
</comment>